<evidence type="ECO:0000313" key="1">
    <source>
        <dbReference type="EMBL" id="KAL0936021.1"/>
    </source>
</evidence>
<dbReference type="EMBL" id="VUJX02000005">
    <property type="protein sequence ID" value="KAL0936021.1"/>
    <property type="molecule type" value="Genomic_DNA"/>
</dbReference>
<evidence type="ECO:0000313" key="2">
    <source>
        <dbReference type="Proteomes" id="UP000805649"/>
    </source>
</evidence>
<protein>
    <submittedName>
        <fullName evidence="1">Uncharacterized protein</fullName>
    </submittedName>
</protein>
<organism evidence="1 2">
    <name type="scientific">Colletotrichum truncatum</name>
    <name type="common">Anthracnose fungus</name>
    <name type="synonym">Colletotrichum capsici</name>
    <dbReference type="NCBI Taxonomy" id="5467"/>
    <lineage>
        <taxon>Eukaryota</taxon>
        <taxon>Fungi</taxon>
        <taxon>Dikarya</taxon>
        <taxon>Ascomycota</taxon>
        <taxon>Pezizomycotina</taxon>
        <taxon>Sordariomycetes</taxon>
        <taxon>Hypocreomycetidae</taxon>
        <taxon>Glomerellales</taxon>
        <taxon>Glomerellaceae</taxon>
        <taxon>Colletotrichum</taxon>
        <taxon>Colletotrichum truncatum species complex</taxon>
    </lineage>
</organism>
<reference evidence="1 2" key="1">
    <citation type="journal article" date="2020" name="Phytopathology">
        <title>Genome Sequence Resources of Colletotrichum truncatum, C. plurivorum, C. musicola, and C. sojae: Four Species Pathogenic to Soybean (Glycine max).</title>
        <authorList>
            <person name="Rogerio F."/>
            <person name="Boufleur T.R."/>
            <person name="Ciampi-Guillardi M."/>
            <person name="Sukno S.A."/>
            <person name="Thon M.R."/>
            <person name="Massola Junior N.S."/>
            <person name="Baroncelli R."/>
        </authorList>
    </citation>
    <scope>NUCLEOTIDE SEQUENCE [LARGE SCALE GENOMIC DNA]</scope>
    <source>
        <strain evidence="1 2">CMES1059</strain>
    </source>
</reference>
<dbReference type="Proteomes" id="UP000805649">
    <property type="component" value="Unassembled WGS sequence"/>
</dbReference>
<gene>
    <name evidence="1" type="ORF">CTRU02_208236</name>
</gene>
<comment type="caution">
    <text evidence="1">The sequence shown here is derived from an EMBL/GenBank/DDBJ whole genome shotgun (WGS) entry which is preliminary data.</text>
</comment>
<proteinExistence type="predicted"/>
<sequence>MARAVFTVVFLSIFYLAKVAISDLGAVNGLNDALGRHLEAEPIPFTSVKQLDALLTLLVRFFQPIVTGNDLPLTLFCVFMGGQVLALHMLILIEGMRFGSRGKIISYTSAWGILWQLITIGATLPVYFLVWLWTSGVSGATTPDAYAAAISIDQVEARAITGAWTFGVLLPSIFAGLPSPRIISQQMQEVALAVWQGFPLWTGLWQVFLAGLVRLLDLIPEAIRDKPETKIGRFHKIYAYTLTFVALSYYGTFGYVYFKAGASPVELLKDILRPTSPWDSTPMASVEKGTLTLLQWDLYCSVSATWTWIAYVAYARAGFGQVIVDLVKGALWSVVVGPGGAALAVIWGRDVGAIRAAGGKVKSG</sequence>
<name>A0ACC3YX43_COLTU</name>
<keyword evidence="2" id="KW-1185">Reference proteome</keyword>
<accession>A0ACC3YX43</accession>